<dbReference type="RefSeq" id="WP_229958618.1">
    <property type="nucleotide sequence ID" value="NZ_JAJJWI010000003.1"/>
</dbReference>
<protein>
    <submittedName>
        <fullName evidence="2">Glycoside hydrolase family 105 protein</fullName>
    </submittedName>
</protein>
<dbReference type="Gene3D" id="1.50.10.10">
    <property type="match status" value="1"/>
</dbReference>
<evidence type="ECO:0000256" key="1">
    <source>
        <dbReference type="ARBA" id="ARBA00022801"/>
    </source>
</evidence>
<accession>A0ABW4WYU3</accession>
<dbReference type="PANTHER" id="PTHR33886">
    <property type="entry name" value="UNSATURATED RHAMNOGALACTURONAN HYDROLASE (EUROFUNG)"/>
    <property type="match status" value="1"/>
</dbReference>
<proteinExistence type="predicted"/>
<name>A0ABW4WYU3_9BACT</name>
<dbReference type="InterPro" id="IPR008928">
    <property type="entry name" value="6-hairpin_glycosidase_sf"/>
</dbReference>
<evidence type="ECO:0000313" key="3">
    <source>
        <dbReference type="Proteomes" id="UP001597369"/>
    </source>
</evidence>
<dbReference type="Proteomes" id="UP001597369">
    <property type="component" value="Unassembled WGS sequence"/>
</dbReference>
<dbReference type="InterPro" id="IPR010905">
    <property type="entry name" value="Glyco_hydro_88"/>
</dbReference>
<dbReference type="PANTHER" id="PTHR33886:SF8">
    <property type="entry name" value="UNSATURATED RHAMNOGALACTURONAN HYDROLASE (EUROFUNG)"/>
    <property type="match status" value="1"/>
</dbReference>
<dbReference type="InterPro" id="IPR052043">
    <property type="entry name" value="PolySaccharide_Degr_Enz"/>
</dbReference>
<dbReference type="InterPro" id="IPR012341">
    <property type="entry name" value="6hp_glycosidase-like_sf"/>
</dbReference>
<keyword evidence="3" id="KW-1185">Reference proteome</keyword>
<dbReference type="GO" id="GO:0016787">
    <property type="term" value="F:hydrolase activity"/>
    <property type="evidence" value="ECO:0007669"/>
    <property type="project" value="UniProtKB-KW"/>
</dbReference>
<gene>
    <name evidence="2" type="ORF">ACFSKU_13240</name>
</gene>
<dbReference type="SUPFAM" id="SSF48208">
    <property type="entry name" value="Six-hairpin glycosidases"/>
    <property type="match status" value="1"/>
</dbReference>
<evidence type="ECO:0000313" key="2">
    <source>
        <dbReference type="EMBL" id="MFD2067853.1"/>
    </source>
</evidence>
<reference evidence="3" key="1">
    <citation type="journal article" date="2019" name="Int. J. Syst. Evol. Microbiol.">
        <title>The Global Catalogue of Microorganisms (GCM) 10K type strain sequencing project: providing services to taxonomists for standard genome sequencing and annotation.</title>
        <authorList>
            <consortium name="The Broad Institute Genomics Platform"/>
            <consortium name="The Broad Institute Genome Sequencing Center for Infectious Disease"/>
            <person name="Wu L."/>
            <person name="Ma J."/>
        </authorList>
    </citation>
    <scope>NUCLEOTIDE SEQUENCE [LARGE SCALE GENOMIC DNA]</scope>
    <source>
        <strain evidence="3">JCM 16545</strain>
    </source>
</reference>
<dbReference type="Pfam" id="PF07470">
    <property type="entry name" value="Glyco_hydro_88"/>
    <property type="match status" value="1"/>
</dbReference>
<keyword evidence="1 2" id="KW-0378">Hydrolase</keyword>
<dbReference type="EMBL" id="JBHUHV010000039">
    <property type="protein sequence ID" value="MFD2067853.1"/>
    <property type="molecule type" value="Genomic_DNA"/>
</dbReference>
<organism evidence="2 3">
    <name type="scientific">Pontibacter silvestris</name>
    <dbReference type="NCBI Taxonomy" id="2305183"/>
    <lineage>
        <taxon>Bacteria</taxon>
        <taxon>Pseudomonadati</taxon>
        <taxon>Bacteroidota</taxon>
        <taxon>Cytophagia</taxon>
        <taxon>Cytophagales</taxon>
        <taxon>Hymenobacteraceae</taxon>
        <taxon>Pontibacter</taxon>
    </lineage>
</organism>
<comment type="caution">
    <text evidence="2">The sequence shown here is derived from an EMBL/GenBank/DDBJ whole genome shotgun (WGS) entry which is preliminary data.</text>
</comment>
<sequence>MMRKGLSSNGISLVPLLFLVLLFKQSIAASPWPEPEIPASLKWSERMALSIMKNNPEPWMIEFSEKPVWSYPQGLVLHAFEEINKQSPKQQYQDYIKAYADLMIDEQGNIKTYDATSFNIDMLNSGKILFNLYEKTKDEKYRTAIETLRNQLKWQPRTTEGGFWHKLRYPWQMWLDGAYMGSPFLAQYGKTFGDQKAFDDVATQLILLEKHTKDKQTGLLYHGWDESRLQPWANPQTGTSPNFWGRAMGWYAMAIVDVLDYFPQDHPKRKEIIAILQRLAPALQKYQDAKTGLWYQVVDQGTRQGNYLEASASSMFVYALAKGVNKGYLDKSFRKVAEKGHKGITDNLVTVKADGEVNLNHVCAVAGLGAGRNGTFEYYVNEKIMTDDPKGTGSFILASLELNK</sequence>